<organism evidence="2 3">
    <name type="scientific">Portunus trituberculatus</name>
    <name type="common">Swimming crab</name>
    <name type="synonym">Neptunus trituberculatus</name>
    <dbReference type="NCBI Taxonomy" id="210409"/>
    <lineage>
        <taxon>Eukaryota</taxon>
        <taxon>Metazoa</taxon>
        <taxon>Ecdysozoa</taxon>
        <taxon>Arthropoda</taxon>
        <taxon>Crustacea</taxon>
        <taxon>Multicrustacea</taxon>
        <taxon>Malacostraca</taxon>
        <taxon>Eumalacostraca</taxon>
        <taxon>Eucarida</taxon>
        <taxon>Decapoda</taxon>
        <taxon>Pleocyemata</taxon>
        <taxon>Brachyura</taxon>
        <taxon>Eubrachyura</taxon>
        <taxon>Portunoidea</taxon>
        <taxon>Portunidae</taxon>
        <taxon>Portuninae</taxon>
        <taxon>Portunus</taxon>
    </lineage>
</organism>
<evidence type="ECO:0000256" key="1">
    <source>
        <dbReference type="SAM" id="MobiDB-lite"/>
    </source>
</evidence>
<feature type="compositionally biased region" description="Pro residues" evidence="1">
    <location>
        <begin position="171"/>
        <end position="184"/>
    </location>
</feature>
<accession>A0A5B7G099</accession>
<keyword evidence="3" id="KW-1185">Reference proteome</keyword>
<gene>
    <name evidence="2" type="ORF">E2C01_043708</name>
</gene>
<protein>
    <submittedName>
        <fullName evidence="2">Uncharacterized protein</fullName>
    </submittedName>
</protein>
<reference evidence="2 3" key="1">
    <citation type="submission" date="2019-05" db="EMBL/GenBank/DDBJ databases">
        <title>Another draft genome of Portunus trituberculatus and its Hox gene families provides insights of decapod evolution.</title>
        <authorList>
            <person name="Jeong J.-H."/>
            <person name="Song I."/>
            <person name="Kim S."/>
            <person name="Choi T."/>
            <person name="Kim D."/>
            <person name="Ryu S."/>
            <person name="Kim W."/>
        </authorList>
    </citation>
    <scope>NUCLEOTIDE SEQUENCE [LARGE SCALE GENOMIC DNA]</scope>
    <source>
        <tissue evidence="2">Muscle</tissue>
    </source>
</reference>
<proteinExistence type="predicted"/>
<name>A0A5B7G099_PORTR</name>
<sequence length="184" mass="19705">MLSVQFLSTNYEPNHGIKFHSSAPWRWSLHPRTTATTTTTTSTTTTTTTASLQEVLCPSHPTQASLPSSLRARVRTQIPVEAAGGNSPSASRPDAQTLPHIMHKSSFISTQTWPRPCRRLGAGQRESPVLFPTGGEPSTCQLVSGQGRSRRCEAAADHPIPAPHTSTPGIPVAPTPSYPPLPAR</sequence>
<evidence type="ECO:0000313" key="2">
    <source>
        <dbReference type="EMBL" id="MPC49894.1"/>
    </source>
</evidence>
<dbReference type="EMBL" id="VSRR010009163">
    <property type="protein sequence ID" value="MPC49894.1"/>
    <property type="molecule type" value="Genomic_DNA"/>
</dbReference>
<dbReference type="Proteomes" id="UP000324222">
    <property type="component" value="Unassembled WGS sequence"/>
</dbReference>
<dbReference type="AlphaFoldDB" id="A0A5B7G099"/>
<feature type="region of interest" description="Disordered" evidence="1">
    <location>
        <begin position="128"/>
        <end position="184"/>
    </location>
</feature>
<evidence type="ECO:0000313" key="3">
    <source>
        <dbReference type="Proteomes" id="UP000324222"/>
    </source>
</evidence>
<feature type="compositionally biased region" description="Polar residues" evidence="1">
    <location>
        <begin position="136"/>
        <end position="147"/>
    </location>
</feature>
<comment type="caution">
    <text evidence="2">The sequence shown here is derived from an EMBL/GenBank/DDBJ whole genome shotgun (WGS) entry which is preliminary data.</text>
</comment>